<proteinExistence type="predicted"/>
<accession>A0AAU1UHT3</accession>
<dbReference type="InterPro" id="IPR014710">
    <property type="entry name" value="RmlC-like_jellyroll"/>
</dbReference>
<protein>
    <submittedName>
        <fullName evidence="3">Cupin domain-containing protein</fullName>
    </submittedName>
</protein>
<dbReference type="InterPro" id="IPR051610">
    <property type="entry name" value="GPI/OXD"/>
</dbReference>
<dbReference type="PANTHER" id="PTHR35848">
    <property type="entry name" value="OXALATE-BINDING PROTEIN"/>
    <property type="match status" value="1"/>
</dbReference>
<dbReference type="Pfam" id="PF07883">
    <property type="entry name" value="Cupin_2"/>
    <property type="match status" value="1"/>
</dbReference>
<dbReference type="InterPro" id="IPR013096">
    <property type="entry name" value="Cupin_2"/>
</dbReference>
<dbReference type="GO" id="GO:0046872">
    <property type="term" value="F:metal ion binding"/>
    <property type="evidence" value="ECO:0007669"/>
    <property type="project" value="UniProtKB-KW"/>
</dbReference>
<keyword evidence="1" id="KW-0479">Metal-binding</keyword>
<dbReference type="Gene3D" id="2.60.120.10">
    <property type="entry name" value="Jelly Rolls"/>
    <property type="match status" value="1"/>
</dbReference>
<evidence type="ECO:0000256" key="1">
    <source>
        <dbReference type="ARBA" id="ARBA00022723"/>
    </source>
</evidence>
<dbReference type="EMBL" id="CP108195">
    <property type="protein sequence ID" value="WTS17013.1"/>
    <property type="molecule type" value="Genomic_DNA"/>
</dbReference>
<evidence type="ECO:0000313" key="3">
    <source>
        <dbReference type="EMBL" id="WTS17013.1"/>
    </source>
</evidence>
<dbReference type="AlphaFoldDB" id="A0AAU1UHT3"/>
<reference evidence="3" key="1">
    <citation type="submission" date="2022-10" db="EMBL/GenBank/DDBJ databases">
        <title>The complete genomes of actinobacterial strains from the NBC collection.</title>
        <authorList>
            <person name="Joergensen T.S."/>
            <person name="Alvarez Arevalo M."/>
            <person name="Sterndorff E.B."/>
            <person name="Faurdal D."/>
            <person name="Vuksanovic O."/>
            <person name="Mourched A.-S."/>
            <person name="Charusanti P."/>
            <person name="Shaw S."/>
            <person name="Blin K."/>
            <person name="Weber T."/>
        </authorList>
    </citation>
    <scope>NUCLEOTIDE SEQUENCE</scope>
    <source>
        <strain evidence="3">NBC_00119</strain>
    </source>
</reference>
<name>A0AAU1UHT3_9ACTN</name>
<dbReference type="PANTHER" id="PTHR35848:SF6">
    <property type="entry name" value="CUPIN TYPE-2 DOMAIN-CONTAINING PROTEIN"/>
    <property type="match status" value="1"/>
</dbReference>
<organism evidence="3">
    <name type="scientific">Streptomyces sp. NBC_00119</name>
    <dbReference type="NCBI Taxonomy" id="2975659"/>
    <lineage>
        <taxon>Bacteria</taxon>
        <taxon>Bacillati</taxon>
        <taxon>Actinomycetota</taxon>
        <taxon>Actinomycetes</taxon>
        <taxon>Kitasatosporales</taxon>
        <taxon>Streptomycetaceae</taxon>
        <taxon>Streptomyces</taxon>
    </lineage>
</organism>
<feature type="domain" description="Cupin type-2" evidence="2">
    <location>
        <begin position="43"/>
        <end position="105"/>
    </location>
</feature>
<sequence length="142" mass="15066">MAIPPLHKPLSKITAHHITAGDTVKLAVLTGPADGSQTTVVFEVWEPGGAQPLNWHPESVETFVVLAGEGRAVSDEHERDLAPGDVLVLPVGSKHRITNSSATERLYTLTVMSPDEGFADLIQRGPFAVLDEADLAVLGAAR</sequence>
<gene>
    <name evidence="3" type="ORF">OHU69_41815</name>
</gene>
<evidence type="ECO:0000259" key="2">
    <source>
        <dbReference type="Pfam" id="PF07883"/>
    </source>
</evidence>
<dbReference type="SUPFAM" id="SSF51182">
    <property type="entry name" value="RmlC-like cupins"/>
    <property type="match status" value="1"/>
</dbReference>
<dbReference type="InterPro" id="IPR011051">
    <property type="entry name" value="RmlC_Cupin_sf"/>
</dbReference>